<evidence type="ECO:0000313" key="12">
    <source>
        <dbReference type="Proteomes" id="UP000030856"/>
    </source>
</evidence>
<dbReference type="CDD" id="cd03404">
    <property type="entry name" value="SPFH_HflK"/>
    <property type="match status" value="1"/>
</dbReference>
<feature type="compositionally biased region" description="Basic and acidic residues" evidence="8">
    <location>
        <begin position="377"/>
        <end position="392"/>
    </location>
</feature>
<keyword evidence="5 6" id="KW-0472">Membrane</keyword>
<keyword evidence="12" id="KW-1185">Reference proteome</keyword>
<dbReference type="PANTHER" id="PTHR43327">
    <property type="entry name" value="STOMATIN-LIKE PROTEIN 2, MITOCHONDRIAL"/>
    <property type="match status" value="1"/>
</dbReference>
<dbReference type="InterPro" id="IPR036013">
    <property type="entry name" value="Band_7/SPFH_dom_sf"/>
</dbReference>
<feature type="coiled-coil region" evidence="7">
    <location>
        <begin position="236"/>
        <end position="263"/>
    </location>
</feature>
<dbReference type="STRING" id="2340.JV46_15150"/>
<dbReference type="Gene3D" id="3.30.479.30">
    <property type="entry name" value="Band 7 domain"/>
    <property type="match status" value="1"/>
</dbReference>
<dbReference type="eggNOG" id="COG0330">
    <property type="taxonomic scope" value="Bacteria"/>
</dbReference>
<evidence type="ECO:0000256" key="8">
    <source>
        <dbReference type="SAM" id="MobiDB-lite"/>
    </source>
</evidence>
<dbReference type="InterPro" id="IPR001972">
    <property type="entry name" value="Stomatin_HflK_fam"/>
</dbReference>
<keyword evidence="3 6" id="KW-0812">Transmembrane</keyword>
<feature type="domain" description="Band 7" evidence="9">
    <location>
        <begin position="82"/>
        <end position="244"/>
    </location>
</feature>
<dbReference type="InterPro" id="IPR050710">
    <property type="entry name" value="Band7/mec-2_domain"/>
</dbReference>
<dbReference type="InterPro" id="IPR001107">
    <property type="entry name" value="Band_7"/>
</dbReference>
<gene>
    <name evidence="11" type="ORF">BOV88_02265</name>
    <name evidence="10" type="ORF">JV46_15150</name>
</gene>
<evidence type="ECO:0000256" key="1">
    <source>
        <dbReference type="ARBA" id="ARBA00004167"/>
    </source>
</evidence>
<comment type="subunit">
    <text evidence="6">HflC and HflK may interact to form a multimeric complex.</text>
</comment>
<comment type="function">
    <text evidence="6">HflC and HflK could encode or regulate a protease.</text>
</comment>
<evidence type="ECO:0000256" key="5">
    <source>
        <dbReference type="ARBA" id="ARBA00023136"/>
    </source>
</evidence>
<dbReference type="PANTHER" id="PTHR43327:SF2">
    <property type="entry name" value="MODULATOR OF FTSH PROTEASE HFLK"/>
    <property type="match status" value="1"/>
</dbReference>
<dbReference type="AlphaFoldDB" id="A0A0B0HE16"/>
<organism evidence="10 12">
    <name type="scientific">Solemya velum gill symbiont</name>
    <dbReference type="NCBI Taxonomy" id="2340"/>
    <lineage>
        <taxon>Bacteria</taxon>
        <taxon>Pseudomonadati</taxon>
        <taxon>Pseudomonadota</taxon>
        <taxon>Gammaproteobacteria</taxon>
        <taxon>sulfur-oxidizing symbionts</taxon>
    </lineage>
</organism>
<dbReference type="SMART" id="SM00244">
    <property type="entry name" value="PHB"/>
    <property type="match status" value="1"/>
</dbReference>
<evidence type="ECO:0000256" key="3">
    <source>
        <dbReference type="ARBA" id="ARBA00022692"/>
    </source>
</evidence>
<dbReference type="Pfam" id="PF12221">
    <property type="entry name" value="HflK_N"/>
    <property type="match status" value="1"/>
</dbReference>
<evidence type="ECO:0000256" key="2">
    <source>
        <dbReference type="ARBA" id="ARBA00006971"/>
    </source>
</evidence>
<dbReference type="Proteomes" id="UP000190962">
    <property type="component" value="Unassembled WGS sequence"/>
</dbReference>
<dbReference type="GO" id="GO:0016020">
    <property type="term" value="C:membrane"/>
    <property type="evidence" value="ECO:0007669"/>
    <property type="project" value="UniProtKB-SubCell"/>
</dbReference>
<keyword evidence="7" id="KW-0175">Coiled coil</keyword>
<dbReference type="OrthoDB" id="9779595at2"/>
<feature type="region of interest" description="Disordered" evidence="8">
    <location>
        <begin position="352"/>
        <end position="392"/>
    </location>
</feature>
<evidence type="ECO:0000256" key="4">
    <source>
        <dbReference type="ARBA" id="ARBA00022989"/>
    </source>
</evidence>
<dbReference type="SUPFAM" id="SSF117892">
    <property type="entry name" value="Band 7/SPFH domain"/>
    <property type="match status" value="1"/>
</dbReference>
<dbReference type="PRINTS" id="PR00721">
    <property type="entry name" value="STOMATIN"/>
</dbReference>
<dbReference type="EMBL" id="JRAA01000001">
    <property type="protein sequence ID" value="KHF26169.1"/>
    <property type="molecule type" value="Genomic_DNA"/>
</dbReference>
<comment type="subcellular location">
    <subcellularLocation>
        <location evidence="1">Membrane</location>
        <topology evidence="1">Single-pass membrane protein</topology>
    </subcellularLocation>
</comment>
<feature type="transmembrane region" description="Helical" evidence="6">
    <location>
        <begin position="68"/>
        <end position="87"/>
    </location>
</feature>
<dbReference type="NCBIfam" id="TIGR01933">
    <property type="entry name" value="hflK"/>
    <property type="match status" value="1"/>
</dbReference>
<accession>A0A0B0HE16</accession>
<dbReference type="EMBL" id="MPNX01000002">
    <property type="protein sequence ID" value="OOY35889.1"/>
    <property type="molecule type" value="Genomic_DNA"/>
</dbReference>
<dbReference type="GeneID" id="86991098"/>
<name>A0A0B0HE16_SOVGS</name>
<evidence type="ECO:0000313" key="13">
    <source>
        <dbReference type="Proteomes" id="UP000190962"/>
    </source>
</evidence>
<dbReference type="Pfam" id="PF01145">
    <property type="entry name" value="Band_7"/>
    <property type="match status" value="1"/>
</dbReference>
<proteinExistence type="inferred from homology"/>
<evidence type="ECO:0000313" key="10">
    <source>
        <dbReference type="EMBL" id="KHF26169.1"/>
    </source>
</evidence>
<evidence type="ECO:0000313" key="11">
    <source>
        <dbReference type="EMBL" id="OOY35889.1"/>
    </source>
</evidence>
<comment type="caution">
    <text evidence="10">The sequence shown here is derived from an EMBL/GenBank/DDBJ whole genome shotgun (WGS) entry which is preliminary data.</text>
</comment>
<sequence>MAWNQPGGGDRDPWGGGNRNDGPPDLDEVVKNLQKKLGGLFGKSRGNGGGESSGGGGGFPSGIGGKGVAALLVVAAAVWAASGFYIVQPAERGVVLRFGAFGDVTQPGPNWHIPYPIEEVIKVNVDNVENFQVEAHMLTRDENIVDLELKVQYRISAPETYLFRDFAPEKTIRDATETTLREVVGQNPLDSIIVSENRSQIADAVEQGLRTLVERYQTGLEIVGVNIQRAGAPPAVKEAFDDVNKAREDKERFENKAEAYANEIVPRARGASARRLEDAKAYRAQVIAEAEGESARFLSLLGEYKRAPEVTRQRLYLETVEQVYSDTSKVVMDTNSSNNLTYIPLDQLMKQRTRTAPQQEQFDDLGTTAADPGDSQATERVDSRGSRDRRTR</sequence>
<reference evidence="10 12" key="1">
    <citation type="journal article" date="2014" name="BMC Genomics">
        <title>The genome of the intracellular bacterium of the coastal bivalve, Solemya velum: a blueprint for thriving in and out of symbiosis.</title>
        <authorList>
            <person name="Dmytrenko O."/>
            <person name="Russell S.L."/>
            <person name="Loo W.T."/>
            <person name="Fontanez K.M."/>
            <person name="Liao L."/>
            <person name="Roeselers G."/>
            <person name="Sharma R."/>
            <person name="Stewart F.J."/>
            <person name="Newton I.L."/>
            <person name="Woyke T."/>
            <person name="Wu D."/>
            <person name="Lang J.M."/>
            <person name="Eisen J.A."/>
            <person name="Cavanaugh C.M."/>
        </authorList>
    </citation>
    <scope>NUCLEOTIDE SEQUENCE [LARGE SCALE GENOMIC DNA]</scope>
    <source>
        <strain evidence="10 12">WH</strain>
    </source>
</reference>
<evidence type="ECO:0000256" key="6">
    <source>
        <dbReference type="RuleBase" id="RU364113"/>
    </source>
</evidence>
<dbReference type="InterPro" id="IPR010201">
    <property type="entry name" value="HflK"/>
</dbReference>
<dbReference type="InterPro" id="IPR020980">
    <property type="entry name" value="Membrane_HflK_N"/>
</dbReference>
<evidence type="ECO:0000259" key="9">
    <source>
        <dbReference type="SMART" id="SM00244"/>
    </source>
</evidence>
<dbReference type="PATRIC" id="fig|2340.3.peg.679"/>
<dbReference type="RefSeq" id="WP_043115903.1">
    <property type="nucleotide sequence ID" value="NZ_JRAA01000001.1"/>
</dbReference>
<comment type="similarity">
    <text evidence="2 6">Belongs to the band 7/mec-2 family. HflK subfamily.</text>
</comment>
<feature type="region of interest" description="Disordered" evidence="8">
    <location>
        <begin position="1"/>
        <end position="27"/>
    </location>
</feature>
<keyword evidence="4 6" id="KW-1133">Transmembrane helix</keyword>
<evidence type="ECO:0000256" key="7">
    <source>
        <dbReference type="SAM" id="Coils"/>
    </source>
</evidence>
<protein>
    <recommendedName>
        <fullName evidence="6">Protein HflK</fullName>
    </recommendedName>
</protein>
<dbReference type="Proteomes" id="UP000030856">
    <property type="component" value="Unassembled WGS sequence"/>
</dbReference>
<reference evidence="11 13" key="2">
    <citation type="submission" date="2016-11" db="EMBL/GenBank/DDBJ databases">
        <title>Mixed transmission modes and dynamic genome evolution in an obligate animal-bacterial symbiosis.</title>
        <authorList>
            <person name="Russell S.L."/>
            <person name="Corbett-Detig R.B."/>
            <person name="Cavanaugh C.M."/>
        </authorList>
    </citation>
    <scope>NUCLEOTIDE SEQUENCE [LARGE SCALE GENOMIC DNA]</scope>
    <source>
        <strain evidence="11">MA-KB16</strain>
    </source>
</reference>